<keyword evidence="6" id="KW-0175">Coiled coil</keyword>
<keyword evidence="7" id="KW-1133">Transmembrane helix</keyword>
<keyword evidence="4" id="KW-0808">Transferase</keyword>
<gene>
    <name evidence="11" type="ORF">JL102_19435</name>
</gene>
<dbReference type="Gene3D" id="3.30.565.10">
    <property type="entry name" value="Histidine kinase-like ATPase, C-terminal domain"/>
    <property type="match status" value="1"/>
</dbReference>
<proteinExistence type="predicted"/>
<feature type="domain" description="PAS" evidence="9">
    <location>
        <begin position="287"/>
        <end position="358"/>
    </location>
</feature>
<feature type="domain" description="Histidine kinase" evidence="8">
    <location>
        <begin position="685"/>
        <end position="901"/>
    </location>
</feature>
<dbReference type="InterPro" id="IPR000700">
    <property type="entry name" value="PAS-assoc_C"/>
</dbReference>
<evidence type="ECO:0000256" key="6">
    <source>
        <dbReference type="SAM" id="Coils"/>
    </source>
</evidence>
<evidence type="ECO:0000256" key="1">
    <source>
        <dbReference type="ARBA" id="ARBA00000085"/>
    </source>
</evidence>
<evidence type="ECO:0000313" key="11">
    <source>
        <dbReference type="EMBL" id="MBL3658334.1"/>
    </source>
</evidence>
<evidence type="ECO:0000256" key="3">
    <source>
        <dbReference type="ARBA" id="ARBA00022553"/>
    </source>
</evidence>
<feature type="transmembrane region" description="Helical" evidence="7">
    <location>
        <begin position="12"/>
        <end position="32"/>
    </location>
</feature>
<dbReference type="EC" id="2.7.13.3" evidence="2"/>
<dbReference type="PROSITE" id="PS50109">
    <property type="entry name" value="HIS_KIN"/>
    <property type="match status" value="1"/>
</dbReference>
<feature type="coiled-coil region" evidence="6">
    <location>
        <begin position="270"/>
        <end position="297"/>
    </location>
</feature>
<protein>
    <recommendedName>
        <fullName evidence="2">histidine kinase</fullName>
        <ecNumber evidence="2">2.7.13.3</ecNumber>
    </recommendedName>
</protein>
<feature type="domain" description="PAC" evidence="10">
    <location>
        <begin position="488"/>
        <end position="541"/>
    </location>
</feature>
<feature type="transmembrane region" description="Helical" evidence="7">
    <location>
        <begin position="213"/>
        <end position="236"/>
    </location>
</feature>
<sequence>MKFKTVSFSGWLVLILCSFVSLGWWLQITFFVSIKDNLPATTLTTTCMLVSLGIILIRKNGGVADKLSLFLSYTTIIVAIWILLEYKIQLPKIENIFTTSHDFKTELSQRPSPRTLITVIIAGLALLLTSYKKNKQYSYAHILCFIGISIPWAAIYGHLSFFSPFYTSMPSLGVGMSPITSICMIIIFIGIFNADPKIGLPGLLLGPTLGGKIMRIVLPAVLLLPLLFSWYIGYSFLHYDNVNTELRVILSLALLSLITSLLVIYTGYIITQKDEEKNQLVIALKESEERYKQVVNEISDYSIIRLDLAGKVDLWNKGATRITGYDANDILQKPFSLLYPKHYNGKPRELLKSALANGKVTDVGWRVRKDGSNYWVNTVISPLYDTEQAPIGFVEVTQDLTERKKTEEKLIASEKKFKNLLHSTPDAMVIVNQNGKITYCNHLASKMFGYTQEQFIGEPIEMLIPERYQKIHMQHLAEYLKHPKARMMDNNLTLLGITKEQKEFPVEVSLSPIYTEENEIQIAASIRDITERIKKENERQEYFKNMEISQKLGKMGYYEIDLDSENATLSDNYISLFGLNSNQSSIAGMSGHVYAEDYLAVNKKFHDSILHHQFFQADYRVNNAQSGEVQYVRNNCYFTYDKNRPLKAIGLKQDITEQKINEQRINKLNAELIKTNKELEAFSYSVSHDLRAPLRAITGFSNKLLKKQGHQLNTEGKRLLDIIVKNTVQMDRLIDDILAFSRISRENLSLSKVNLTQLFKMAYDTHKSLEPENRQIKFTLKPLPDDVVGDSVMLQQAITNLMSNAIKYSRPRQESLIEVGHTNVNNERTFYIKDNGVGFDMRHKNKLFGVFQRLHSEKDFEGTGVGLAICQLIIHKHRGEIWGESEPDKGAIFYFTIKTNLK</sequence>
<dbReference type="SMART" id="SM00388">
    <property type="entry name" value="HisKA"/>
    <property type="match status" value="1"/>
</dbReference>
<dbReference type="CDD" id="cd00082">
    <property type="entry name" value="HisKA"/>
    <property type="match status" value="1"/>
</dbReference>
<reference evidence="11" key="1">
    <citation type="submission" date="2021-01" db="EMBL/GenBank/DDBJ databases">
        <title>Fulvivirga kasyanovii gen. nov., sp nov., a novel member of the phylum Bacteroidetes isolated from seawater in a mussel farm.</title>
        <authorList>
            <person name="Zhao L.-H."/>
            <person name="Wang Z.-J."/>
        </authorList>
    </citation>
    <scope>NUCLEOTIDE SEQUENCE</scope>
    <source>
        <strain evidence="11">2943</strain>
    </source>
</reference>
<keyword evidence="12" id="KW-1185">Reference proteome</keyword>
<name>A0A937FBV5_9BACT</name>
<dbReference type="PROSITE" id="PS50112">
    <property type="entry name" value="PAS"/>
    <property type="match status" value="2"/>
</dbReference>
<dbReference type="InterPro" id="IPR003594">
    <property type="entry name" value="HATPase_dom"/>
</dbReference>
<dbReference type="GO" id="GO:0000155">
    <property type="term" value="F:phosphorelay sensor kinase activity"/>
    <property type="evidence" value="ECO:0007669"/>
    <property type="project" value="InterPro"/>
</dbReference>
<evidence type="ECO:0000259" key="9">
    <source>
        <dbReference type="PROSITE" id="PS50112"/>
    </source>
</evidence>
<keyword evidence="3" id="KW-0597">Phosphoprotein</keyword>
<evidence type="ECO:0000256" key="2">
    <source>
        <dbReference type="ARBA" id="ARBA00012438"/>
    </source>
</evidence>
<evidence type="ECO:0000259" key="10">
    <source>
        <dbReference type="PROSITE" id="PS50113"/>
    </source>
</evidence>
<feature type="transmembrane region" description="Helical" evidence="7">
    <location>
        <begin position="38"/>
        <end position="57"/>
    </location>
</feature>
<feature type="transmembrane region" description="Helical" evidence="7">
    <location>
        <begin position="248"/>
        <end position="270"/>
    </location>
</feature>
<dbReference type="Pfam" id="PF13426">
    <property type="entry name" value="PAS_9"/>
    <property type="match status" value="2"/>
</dbReference>
<feature type="transmembrane region" description="Helical" evidence="7">
    <location>
        <begin position="138"/>
        <end position="159"/>
    </location>
</feature>
<dbReference type="InterPro" id="IPR036097">
    <property type="entry name" value="HisK_dim/P_sf"/>
</dbReference>
<dbReference type="NCBIfam" id="TIGR00229">
    <property type="entry name" value="sensory_box"/>
    <property type="match status" value="2"/>
</dbReference>
<dbReference type="InterPro" id="IPR003661">
    <property type="entry name" value="HisK_dim/P_dom"/>
</dbReference>
<dbReference type="InterPro" id="IPR035965">
    <property type="entry name" value="PAS-like_dom_sf"/>
</dbReference>
<evidence type="ECO:0000256" key="7">
    <source>
        <dbReference type="SAM" id="Phobius"/>
    </source>
</evidence>
<dbReference type="AlphaFoldDB" id="A0A937FBV5"/>
<accession>A0A937FBV5</accession>
<dbReference type="InterPro" id="IPR005467">
    <property type="entry name" value="His_kinase_dom"/>
</dbReference>
<feature type="domain" description="PAS" evidence="9">
    <location>
        <begin position="413"/>
        <end position="483"/>
    </location>
</feature>
<comment type="caution">
    <text evidence="11">The sequence shown here is derived from an EMBL/GenBank/DDBJ whole genome shotgun (WGS) entry which is preliminary data.</text>
</comment>
<comment type="catalytic activity">
    <reaction evidence="1">
        <text>ATP + protein L-histidine = ADP + protein N-phospho-L-histidine.</text>
        <dbReference type="EC" id="2.7.13.3"/>
    </reaction>
</comment>
<dbReference type="EMBL" id="JAESIY010000012">
    <property type="protein sequence ID" value="MBL3658334.1"/>
    <property type="molecule type" value="Genomic_DNA"/>
</dbReference>
<dbReference type="Pfam" id="PF00512">
    <property type="entry name" value="HisKA"/>
    <property type="match status" value="1"/>
</dbReference>
<keyword evidence="5" id="KW-0418">Kinase</keyword>
<evidence type="ECO:0000256" key="5">
    <source>
        <dbReference type="ARBA" id="ARBA00022777"/>
    </source>
</evidence>
<dbReference type="SMART" id="SM00091">
    <property type="entry name" value="PAS"/>
    <property type="match status" value="2"/>
</dbReference>
<dbReference type="SMART" id="SM00387">
    <property type="entry name" value="HATPase_c"/>
    <property type="match status" value="1"/>
</dbReference>
<keyword evidence="7" id="KW-0812">Transmembrane</keyword>
<evidence type="ECO:0000256" key="4">
    <source>
        <dbReference type="ARBA" id="ARBA00022679"/>
    </source>
</evidence>
<feature type="domain" description="PAC" evidence="10">
    <location>
        <begin position="359"/>
        <end position="412"/>
    </location>
</feature>
<dbReference type="PROSITE" id="PS50113">
    <property type="entry name" value="PAC"/>
    <property type="match status" value="2"/>
</dbReference>
<dbReference type="Pfam" id="PF02518">
    <property type="entry name" value="HATPase_c"/>
    <property type="match status" value="1"/>
</dbReference>
<dbReference type="InterPro" id="IPR001610">
    <property type="entry name" value="PAC"/>
</dbReference>
<evidence type="ECO:0000313" key="12">
    <source>
        <dbReference type="Proteomes" id="UP000659388"/>
    </source>
</evidence>
<dbReference type="SUPFAM" id="SSF55874">
    <property type="entry name" value="ATPase domain of HSP90 chaperone/DNA topoisomerase II/histidine kinase"/>
    <property type="match status" value="1"/>
</dbReference>
<keyword evidence="7" id="KW-0472">Membrane</keyword>
<feature type="transmembrane region" description="Helical" evidence="7">
    <location>
        <begin position="171"/>
        <end position="192"/>
    </location>
</feature>
<dbReference type="SUPFAM" id="SSF47384">
    <property type="entry name" value="Homodimeric domain of signal transducing histidine kinase"/>
    <property type="match status" value="1"/>
</dbReference>
<dbReference type="PRINTS" id="PR00344">
    <property type="entry name" value="BCTRLSENSOR"/>
</dbReference>
<dbReference type="RefSeq" id="WP_202246128.1">
    <property type="nucleotide sequence ID" value="NZ_JAESIY010000012.1"/>
</dbReference>
<feature type="transmembrane region" description="Helical" evidence="7">
    <location>
        <begin position="69"/>
        <end position="88"/>
    </location>
</feature>
<dbReference type="PANTHER" id="PTHR43304:SF1">
    <property type="entry name" value="PAC DOMAIN-CONTAINING PROTEIN"/>
    <property type="match status" value="1"/>
</dbReference>
<dbReference type="CDD" id="cd00130">
    <property type="entry name" value="PAS"/>
    <property type="match status" value="2"/>
</dbReference>
<dbReference type="Gene3D" id="1.10.287.130">
    <property type="match status" value="1"/>
</dbReference>
<dbReference type="InterPro" id="IPR036890">
    <property type="entry name" value="HATPase_C_sf"/>
</dbReference>
<evidence type="ECO:0000259" key="8">
    <source>
        <dbReference type="PROSITE" id="PS50109"/>
    </source>
</evidence>
<dbReference type="InterPro" id="IPR004358">
    <property type="entry name" value="Sig_transdc_His_kin-like_C"/>
</dbReference>
<dbReference type="InterPro" id="IPR000014">
    <property type="entry name" value="PAS"/>
</dbReference>
<organism evidence="11 12">
    <name type="scientific">Fulvivirga sediminis</name>
    <dbReference type="NCBI Taxonomy" id="2803949"/>
    <lineage>
        <taxon>Bacteria</taxon>
        <taxon>Pseudomonadati</taxon>
        <taxon>Bacteroidota</taxon>
        <taxon>Cytophagia</taxon>
        <taxon>Cytophagales</taxon>
        <taxon>Fulvivirgaceae</taxon>
        <taxon>Fulvivirga</taxon>
    </lineage>
</organism>
<dbReference type="PANTHER" id="PTHR43304">
    <property type="entry name" value="PHYTOCHROME-LIKE PROTEIN CPH1"/>
    <property type="match status" value="1"/>
</dbReference>
<dbReference type="SMART" id="SM00086">
    <property type="entry name" value="PAC"/>
    <property type="match status" value="3"/>
</dbReference>
<dbReference type="InterPro" id="IPR052162">
    <property type="entry name" value="Sensor_kinase/Photoreceptor"/>
</dbReference>
<dbReference type="SUPFAM" id="SSF55785">
    <property type="entry name" value="PYP-like sensor domain (PAS domain)"/>
    <property type="match status" value="3"/>
</dbReference>
<dbReference type="FunFam" id="3.30.565.10:FF:000006">
    <property type="entry name" value="Sensor histidine kinase WalK"/>
    <property type="match status" value="1"/>
</dbReference>
<dbReference type="Proteomes" id="UP000659388">
    <property type="component" value="Unassembled WGS sequence"/>
</dbReference>
<dbReference type="Gene3D" id="3.30.450.20">
    <property type="entry name" value="PAS domain"/>
    <property type="match status" value="3"/>
</dbReference>